<reference evidence="2 3" key="1">
    <citation type="submission" date="2018-06" db="EMBL/GenBank/DDBJ databases">
        <title>Extensive metabolic versatility and redundancy in microbially diverse, dynamic hydrothermal sediments.</title>
        <authorList>
            <person name="Dombrowski N."/>
            <person name="Teske A."/>
            <person name="Baker B.J."/>
        </authorList>
    </citation>
    <scope>NUCLEOTIDE SEQUENCE [LARGE SCALE GENOMIC DNA]</scope>
    <source>
        <strain evidence="2">B19_G9</strain>
    </source>
</reference>
<accession>A0A662DEA8</accession>
<dbReference type="InterPro" id="IPR038071">
    <property type="entry name" value="UROD/MetE-like_sf"/>
</dbReference>
<protein>
    <recommendedName>
        <fullName evidence="1">Uroporphyrinogen decarboxylase (URO-D) domain-containing protein</fullName>
    </recommendedName>
</protein>
<dbReference type="Proteomes" id="UP000267654">
    <property type="component" value="Unassembled WGS sequence"/>
</dbReference>
<comment type="caution">
    <text evidence="2">The sequence shown here is derived from an EMBL/GenBank/DDBJ whole genome shotgun (WGS) entry which is preliminary data.</text>
</comment>
<gene>
    <name evidence="2" type="ORF">DRI96_04505</name>
</gene>
<name>A0A662DEA8_UNCAE</name>
<dbReference type="AlphaFoldDB" id="A0A662DEA8"/>
<evidence type="ECO:0000313" key="3">
    <source>
        <dbReference type="Proteomes" id="UP000267654"/>
    </source>
</evidence>
<evidence type="ECO:0000313" key="2">
    <source>
        <dbReference type="EMBL" id="RLE12462.1"/>
    </source>
</evidence>
<dbReference type="GO" id="GO:0006779">
    <property type="term" value="P:porphyrin-containing compound biosynthetic process"/>
    <property type="evidence" value="ECO:0007669"/>
    <property type="project" value="InterPro"/>
</dbReference>
<sequence>MNHIDRVLCAFEHKEPDKVPKGEWFIDPALLIKLIGKTSGSHFIDLLHIWEILNMDLKATNVGYEIREVLGEDEEGRKIFKDCWGCVYKESKIGLLTPALLDSPIKDINEVYSYKFPSLDEFKTDEVQLWAENTDYFIFGVVSGGFERLTSLVGGFENYMIYSKTNRKELEYLIKKYTQYQAEIAKKYIKAGAHGIIIADDLAYNSGPFLSPDLLREILFPYLREEVRIIKDFKNVPVVFHSDGNVTSLLDDIVRLGVDGIHPLEKHAGVDIGMVKKKYGDCLCLMGNIDTNYTLPYGTPQEVEKEVKNLIETVAPGGGFILRASNLLTADIPKVNVLAMYYAAEKYGVYKKCS</sequence>
<dbReference type="Pfam" id="PF01208">
    <property type="entry name" value="URO-D"/>
    <property type="match status" value="1"/>
</dbReference>
<evidence type="ECO:0000259" key="1">
    <source>
        <dbReference type="Pfam" id="PF01208"/>
    </source>
</evidence>
<dbReference type="PANTHER" id="PTHR47099:SF1">
    <property type="entry name" value="METHYLCOBAMIDE:COM METHYLTRANSFERASE MTBA"/>
    <property type="match status" value="1"/>
</dbReference>
<dbReference type="GO" id="GO:0004853">
    <property type="term" value="F:uroporphyrinogen decarboxylase activity"/>
    <property type="evidence" value="ECO:0007669"/>
    <property type="project" value="InterPro"/>
</dbReference>
<dbReference type="EMBL" id="QMQB01000156">
    <property type="protein sequence ID" value="RLE12462.1"/>
    <property type="molecule type" value="Genomic_DNA"/>
</dbReference>
<dbReference type="InterPro" id="IPR052024">
    <property type="entry name" value="Methanogen_methyltrans"/>
</dbReference>
<dbReference type="PANTHER" id="PTHR47099">
    <property type="entry name" value="METHYLCOBAMIDE:COM METHYLTRANSFERASE MTBA"/>
    <property type="match status" value="1"/>
</dbReference>
<feature type="domain" description="Uroporphyrinogen decarboxylase (URO-D)" evidence="1">
    <location>
        <begin position="124"/>
        <end position="347"/>
    </location>
</feature>
<proteinExistence type="predicted"/>
<dbReference type="Gene3D" id="3.20.20.210">
    <property type="match status" value="1"/>
</dbReference>
<organism evidence="2 3">
    <name type="scientific">Aerophobetes bacterium</name>
    <dbReference type="NCBI Taxonomy" id="2030807"/>
    <lineage>
        <taxon>Bacteria</taxon>
        <taxon>Candidatus Aerophobota</taxon>
    </lineage>
</organism>
<dbReference type="SUPFAM" id="SSF51726">
    <property type="entry name" value="UROD/MetE-like"/>
    <property type="match status" value="1"/>
</dbReference>
<dbReference type="InterPro" id="IPR000257">
    <property type="entry name" value="Uroporphyrinogen_deCOase"/>
</dbReference>